<gene>
    <name evidence="1" type="ORF">K7432_006523</name>
</gene>
<evidence type="ECO:0000313" key="1">
    <source>
        <dbReference type="EMBL" id="KAK9716978.1"/>
    </source>
</evidence>
<evidence type="ECO:0000313" key="2">
    <source>
        <dbReference type="Proteomes" id="UP001479436"/>
    </source>
</evidence>
<accession>A0ABR2W1H1</accession>
<dbReference type="Proteomes" id="UP001479436">
    <property type="component" value="Unassembled WGS sequence"/>
</dbReference>
<proteinExistence type="predicted"/>
<feature type="non-terminal residue" evidence="1">
    <location>
        <position position="90"/>
    </location>
</feature>
<reference evidence="1 2" key="1">
    <citation type="submission" date="2023-04" db="EMBL/GenBank/DDBJ databases">
        <title>Genome of Basidiobolus ranarum AG-B5.</title>
        <authorList>
            <person name="Stajich J.E."/>
            <person name="Carter-House D."/>
            <person name="Gryganskyi A."/>
        </authorList>
    </citation>
    <scope>NUCLEOTIDE SEQUENCE [LARGE SCALE GENOMIC DNA]</scope>
    <source>
        <strain evidence="1 2">AG-B5</strain>
    </source>
</reference>
<comment type="caution">
    <text evidence="1">The sequence shown here is derived from an EMBL/GenBank/DDBJ whole genome shotgun (WGS) entry which is preliminary data.</text>
</comment>
<name>A0ABR2W1H1_9FUNG</name>
<keyword evidence="2" id="KW-1185">Reference proteome</keyword>
<sequence>MVYSSIAFCLIQPTLVSHQTKTKIESIGFTLMKLTQICERLVDPPCHYDIKLIDPVSADSKIAKHQIFLSGPTSQVLEIQRSLLRQYLHE</sequence>
<organism evidence="1 2">
    <name type="scientific">Basidiobolus ranarum</name>
    <dbReference type="NCBI Taxonomy" id="34480"/>
    <lineage>
        <taxon>Eukaryota</taxon>
        <taxon>Fungi</taxon>
        <taxon>Fungi incertae sedis</taxon>
        <taxon>Zoopagomycota</taxon>
        <taxon>Entomophthoromycotina</taxon>
        <taxon>Basidiobolomycetes</taxon>
        <taxon>Basidiobolales</taxon>
        <taxon>Basidiobolaceae</taxon>
        <taxon>Basidiobolus</taxon>
    </lineage>
</organism>
<dbReference type="EMBL" id="JASJQH010007166">
    <property type="protein sequence ID" value="KAK9716978.1"/>
    <property type="molecule type" value="Genomic_DNA"/>
</dbReference>
<protein>
    <submittedName>
        <fullName evidence="1">Uncharacterized protein</fullName>
    </submittedName>
</protein>